<evidence type="ECO:0000313" key="3">
    <source>
        <dbReference type="EMBL" id="QPI57614.1"/>
    </source>
</evidence>
<name>A0ABX6W811_STRMQ</name>
<protein>
    <submittedName>
        <fullName evidence="3">TIGR03086 family protein</fullName>
    </submittedName>
</protein>
<sequence>MAVWPSGRLAVRSSDRLAAWPLGRLAAWPPDRPVDGRRKATVRSPCTDWNVRQMVDHLLAGQHTSAVVMGARRPLPALGPAPGALKKAYRTSAAALVAAFDEPGALERTVRAPIGEVPGAVALRLQTIEHLVHGWDLARAIGQKALFDEATVEREIEFARGRPHGTDAVRTGRSVRAVQDRSGRRPRARPAGRAARTRHHRVTPTQFTAVHPGPNPPEERGQQ</sequence>
<dbReference type="InterPro" id="IPR024344">
    <property type="entry name" value="MDMPI_metal-binding"/>
</dbReference>
<accession>A0ABX6W811</accession>
<dbReference type="NCBIfam" id="TIGR03086">
    <property type="entry name" value="TIGR03086 family metal-binding protein"/>
    <property type="match status" value="1"/>
</dbReference>
<dbReference type="NCBIfam" id="TIGR03083">
    <property type="entry name" value="maleylpyruvate isomerase family mycothiol-dependent enzyme"/>
    <property type="match status" value="1"/>
</dbReference>
<dbReference type="Gene3D" id="1.20.120.450">
    <property type="entry name" value="dinb family like domain"/>
    <property type="match status" value="1"/>
</dbReference>
<feature type="region of interest" description="Disordered" evidence="1">
    <location>
        <begin position="163"/>
        <end position="223"/>
    </location>
</feature>
<gene>
    <name evidence="3" type="ORF">I1A49_24295</name>
</gene>
<evidence type="ECO:0000313" key="4">
    <source>
        <dbReference type="Proteomes" id="UP000663421"/>
    </source>
</evidence>
<feature type="compositionally biased region" description="Basic residues" evidence="1">
    <location>
        <begin position="184"/>
        <end position="202"/>
    </location>
</feature>
<dbReference type="InterPro" id="IPR017520">
    <property type="entry name" value="CHP03086"/>
</dbReference>
<dbReference type="EMBL" id="CP065050">
    <property type="protein sequence ID" value="QPI57614.1"/>
    <property type="molecule type" value="Genomic_DNA"/>
</dbReference>
<dbReference type="InterPro" id="IPR017517">
    <property type="entry name" value="Maleyloyr_isom"/>
</dbReference>
<proteinExistence type="predicted"/>
<dbReference type="Pfam" id="PF11716">
    <property type="entry name" value="MDMPI_N"/>
    <property type="match status" value="1"/>
</dbReference>
<feature type="domain" description="Mycothiol-dependent maleylpyruvate isomerase metal-binding" evidence="2">
    <location>
        <begin position="41"/>
        <end position="138"/>
    </location>
</feature>
<organism evidence="3 4">
    <name type="scientific">Streptomyces malaysiensis</name>
    <dbReference type="NCBI Taxonomy" id="92644"/>
    <lineage>
        <taxon>Bacteria</taxon>
        <taxon>Bacillati</taxon>
        <taxon>Actinomycetota</taxon>
        <taxon>Actinomycetes</taxon>
        <taxon>Kitasatosporales</taxon>
        <taxon>Streptomycetaceae</taxon>
        <taxon>Streptomyces</taxon>
        <taxon>Streptomyces violaceusniger group</taxon>
    </lineage>
</organism>
<dbReference type="SUPFAM" id="SSF109854">
    <property type="entry name" value="DinB/YfiT-like putative metalloenzymes"/>
    <property type="match status" value="1"/>
</dbReference>
<reference evidence="3 4" key="1">
    <citation type="submission" date="2020-11" db="EMBL/GenBank/DDBJ databases">
        <title>Complete genome sequence unveiled secondary metabolic potentials in Streptomyces solisilvae HNM0141.</title>
        <authorList>
            <person name="Huang X."/>
        </authorList>
    </citation>
    <scope>NUCLEOTIDE SEQUENCE [LARGE SCALE GENOMIC DNA]</scope>
    <source>
        <strain evidence="3 4">HNM0141</strain>
    </source>
</reference>
<evidence type="ECO:0000259" key="2">
    <source>
        <dbReference type="Pfam" id="PF11716"/>
    </source>
</evidence>
<evidence type="ECO:0000256" key="1">
    <source>
        <dbReference type="SAM" id="MobiDB-lite"/>
    </source>
</evidence>
<dbReference type="InterPro" id="IPR034660">
    <property type="entry name" value="DinB/YfiT-like"/>
</dbReference>
<keyword evidence="4" id="KW-1185">Reference proteome</keyword>
<dbReference type="Proteomes" id="UP000663421">
    <property type="component" value="Chromosome"/>
</dbReference>